<dbReference type="HAMAP" id="MF_01808">
    <property type="entry name" value="Recomb_XerC_XerD"/>
    <property type="match status" value="1"/>
</dbReference>
<accession>A0A2I1I690</accession>
<organism evidence="12 13">
    <name type="scientific">Schaalia turicensis</name>
    <dbReference type="NCBI Taxonomy" id="131111"/>
    <lineage>
        <taxon>Bacteria</taxon>
        <taxon>Bacillati</taxon>
        <taxon>Actinomycetota</taxon>
        <taxon>Actinomycetes</taxon>
        <taxon>Actinomycetales</taxon>
        <taxon>Actinomycetaceae</taxon>
        <taxon>Schaalia</taxon>
    </lineage>
</organism>
<dbReference type="InterPro" id="IPR002104">
    <property type="entry name" value="Integrase_catalytic"/>
</dbReference>
<keyword evidence="5 9" id="KW-0229">DNA integration</keyword>
<dbReference type="SUPFAM" id="SSF56349">
    <property type="entry name" value="DNA breaking-rejoining enzymes"/>
    <property type="match status" value="1"/>
</dbReference>
<comment type="function">
    <text evidence="9">Site-specific tyrosine recombinase, which acts by catalyzing the cutting and rejoining of the recombining DNA molecules. The XerC-XerD complex is essential to convert dimers of the bacterial chromosome into monomers to permit their segregation at cell division. It also contributes to the segregational stability of plasmids.</text>
</comment>
<dbReference type="InterPro" id="IPR004107">
    <property type="entry name" value="Integrase_SAM-like_N"/>
</dbReference>
<dbReference type="InterPro" id="IPR044068">
    <property type="entry name" value="CB"/>
</dbReference>
<feature type="active site" evidence="9">
    <location>
        <position position="274"/>
    </location>
</feature>
<evidence type="ECO:0000313" key="12">
    <source>
        <dbReference type="EMBL" id="PKY66650.1"/>
    </source>
</evidence>
<keyword evidence="2 9" id="KW-0963">Cytoplasm</keyword>
<dbReference type="PANTHER" id="PTHR30349:SF77">
    <property type="entry name" value="TYROSINE RECOMBINASE XERC"/>
    <property type="match status" value="1"/>
</dbReference>
<dbReference type="Gene3D" id="1.10.150.130">
    <property type="match status" value="1"/>
</dbReference>
<dbReference type="InterPro" id="IPR013762">
    <property type="entry name" value="Integrase-like_cat_sf"/>
</dbReference>
<proteinExistence type="inferred from homology"/>
<name>A0A2I1I690_9ACTO</name>
<comment type="subcellular location">
    <subcellularLocation>
        <location evidence="1 9">Cytoplasm</location>
    </subcellularLocation>
</comment>
<comment type="similarity">
    <text evidence="9">Belongs to the 'phage' integrase family. XerC subfamily.</text>
</comment>
<dbReference type="InterPro" id="IPR023009">
    <property type="entry name" value="Tyrosine_recombinase_XerC/XerD"/>
</dbReference>
<dbReference type="EMBL" id="PKKJ01000002">
    <property type="protein sequence ID" value="PKY66650.1"/>
    <property type="molecule type" value="Genomic_DNA"/>
</dbReference>
<protein>
    <recommendedName>
        <fullName evidence="9">Tyrosine recombinase XerC</fullName>
    </recommendedName>
</protein>
<dbReference type="GO" id="GO:0005737">
    <property type="term" value="C:cytoplasm"/>
    <property type="evidence" value="ECO:0007669"/>
    <property type="project" value="UniProtKB-SubCell"/>
</dbReference>
<reference evidence="12 13" key="1">
    <citation type="submission" date="2017-12" db="EMBL/GenBank/DDBJ databases">
        <title>Phylogenetic diversity of female urinary microbiome.</title>
        <authorList>
            <person name="Thomas-White K."/>
            <person name="Wolfe A.J."/>
        </authorList>
    </citation>
    <scope>NUCLEOTIDE SEQUENCE [LARGE SCALE GENOMIC DNA]</scope>
    <source>
        <strain evidence="12 13">UMB0250</strain>
    </source>
</reference>
<keyword evidence="8 9" id="KW-0131">Cell cycle</keyword>
<keyword evidence="3 9" id="KW-0132">Cell division</keyword>
<dbReference type="AlphaFoldDB" id="A0A2I1I690"/>
<comment type="subunit">
    <text evidence="9">Forms a cyclic heterotetrameric complex composed of two molecules of XerC and two molecules of XerD.</text>
</comment>
<feature type="active site" description="O-(3'-phospho-DNA)-tyrosine intermediate" evidence="9">
    <location>
        <position position="309"/>
    </location>
</feature>
<dbReference type="GO" id="GO:0051301">
    <property type="term" value="P:cell division"/>
    <property type="evidence" value="ECO:0007669"/>
    <property type="project" value="UniProtKB-KW"/>
</dbReference>
<evidence type="ECO:0000256" key="2">
    <source>
        <dbReference type="ARBA" id="ARBA00022490"/>
    </source>
</evidence>
<feature type="domain" description="Core-binding (CB)" evidence="11">
    <location>
        <begin position="25"/>
        <end position="115"/>
    </location>
</feature>
<sequence>MRGTCVLTPAVGLAKAELGADNEGMSELGIFDAWVSFLTHTRRLSDHTITAYSGDVAGCFEFIGVDPNPTNKQLDARLTTRRLRLWLAKLSEQGASRSTLSRKTAAVRNFCRWAIDHDVLAHDPSASLASARVDQRLPQVLTLNDAATLMDYARAHARSGDATDLRNWAILELIYASGMRISELVGLNLTSIDYSGHTGRVLGKGNKERVVPLTDLALEAVQTWTVSGRPQLSNSDSGNALFIGDHGKRIDVRVVRSMFHREATRAGVPDLAPHALRHTMATHLLEGGADLRSVQEILGHSSLQTTQRYTHVDSKRLSAIYAQAHPRA</sequence>
<dbReference type="InterPro" id="IPR011010">
    <property type="entry name" value="DNA_brk_join_enz"/>
</dbReference>
<dbReference type="GO" id="GO:0007059">
    <property type="term" value="P:chromosome segregation"/>
    <property type="evidence" value="ECO:0007669"/>
    <property type="project" value="UniProtKB-UniRule"/>
</dbReference>
<gene>
    <name evidence="9" type="primary">xerC</name>
    <name evidence="12" type="ORF">CYJ25_03745</name>
</gene>
<dbReference type="Gene3D" id="1.10.443.10">
    <property type="entry name" value="Intergrase catalytic core"/>
    <property type="match status" value="1"/>
</dbReference>
<feature type="active site" evidence="9">
    <location>
        <position position="204"/>
    </location>
</feature>
<evidence type="ECO:0000256" key="3">
    <source>
        <dbReference type="ARBA" id="ARBA00022618"/>
    </source>
</evidence>
<evidence type="ECO:0000256" key="5">
    <source>
        <dbReference type="ARBA" id="ARBA00022908"/>
    </source>
</evidence>
<dbReference type="GO" id="GO:0009037">
    <property type="term" value="F:tyrosine-based site-specific recombinase activity"/>
    <property type="evidence" value="ECO:0007669"/>
    <property type="project" value="UniProtKB-UniRule"/>
</dbReference>
<dbReference type="PROSITE" id="PS51900">
    <property type="entry name" value="CB"/>
    <property type="match status" value="1"/>
</dbReference>
<dbReference type="InterPro" id="IPR010998">
    <property type="entry name" value="Integrase_recombinase_N"/>
</dbReference>
<evidence type="ECO:0000256" key="9">
    <source>
        <dbReference type="HAMAP-Rule" id="MF_01808"/>
    </source>
</evidence>
<dbReference type="InterPro" id="IPR050090">
    <property type="entry name" value="Tyrosine_recombinase_XerCD"/>
</dbReference>
<dbReference type="PANTHER" id="PTHR30349">
    <property type="entry name" value="PHAGE INTEGRASE-RELATED"/>
    <property type="match status" value="1"/>
</dbReference>
<dbReference type="PROSITE" id="PS51898">
    <property type="entry name" value="TYR_RECOMBINASE"/>
    <property type="match status" value="1"/>
</dbReference>
<evidence type="ECO:0000259" key="11">
    <source>
        <dbReference type="PROSITE" id="PS51900"/>
    </source>
</evidence>
<keyword evidence="7 9" id="KW-0233">DNA recombination</keyword>
<dbReference type="GO" id="GO:0003677">
    <property type="term" value="F:DNA binding"/>
    <property type="evidence" value="ECO:0007669"/>
    <property type="project" value="UniProtKB-UniRule"/>
</dbReference>
<dbReference type="Pfam" id="PF02899">
    <property type="entry name" value="Phage_int_SAM_1"/>
    <property type="match status" value="1"/>
</dbReference>
<feature type="active site" evidence="9">
    <location>
        <position position="300"/>
    </location>
</feature>
<feature type="active site" evidence="9">
    <location>
        <position position="277"/>
    </location>
</feature>
<keyword evidence="6 9" id="KW-0238">DNA-binding</keyword>
<keyword evidence="4 9" id="KW-0159">Chromosome partition</keyword>
<evidence type="ECO:0000256" key="1">
    <source>
        <dbReference type="ARBA" id="ARBA00004496"/>
    </source>
</evidence>
<evidence type="ECO:0000256" key="8">
    <source>
        <dbReference type="ARBA" id="ARBA00023306"/>
    </source>
</evidence>
<evidence type="ECO:0000256" key="4">
    <source>
        <dbReference type="ARBA" id="ARBA00022829"/>
    </source>
</evidence>
<feature type="domain" description="Tyr recombinase" evidence="10">
    <location>
        <begin position="136"/>
        <end position="322"/>
    </location>
</feature>
<dbReference type="GO" id="GO:0006313">
    <property type="term" value="P:DNA transposition"/>
    <property type="evidence" value="ECO:0007669"/>
    <property type="project" value="UniProtKB-UniRule"/>
</dbReference>
<dbReference type="Proteomes" id="UP000234545">
    <property type="component" value="Unassembled WGS sequence"/>
</dbReference>
<evidence type="ECO:0000256" key="7">
    <source>
        <dbReference type="ARBA" id="ARBA00023172"/>
    </source>
</evidence>
<dbReference type="OrthoDB" id="9801717at2"/>
<dbReference type="Pfam" id="PF00589">
    <property type="entry name" value="Phage_integrase"/>
    <property type="match status" value="1"/>
</dbReference>
<evidence type="ECO:0000313" key="13">
    <source>
        <dbReference type="Proteomes" id="UP000234545"/>
    </source>
</evidence>
<evidence type="ECO:0000259" key="10">
    <source>
        <dbReference type="PROSITE" id="PS51898"/>
    </source>
</evidence>
<evidence type="ECO:0000256" key="6">
    <source>
        <dbReference type="ARBA" id="ARBA00023125"/>
    </source>
</evidence>
<comment type="caution">
    <text evidence="12">The sequence shown here is derived from an EMBL/GenBank/DDBJ whole genome shotgun (WGS) entry which is preliminary data.</text>
</comment>
<feature type="active site" evidence="9">
    <location>
        <position position="180"/>
    </location>
</feature>
<dbReference type="CDD" id="cd00798">
    <property type="entry name" value="INT_XerDC_C"/>
    <property type="match status" value="1"/>
</dbReference>